<keyword evidence="7" id="KW-0479">Metal-binding</keyword>
<dbReference type="InterPro" id="IPR027491">
    <property type="entry name" value="Ribosomal_bL31_A"/>
</dbReference>
<evidence type="ECO:0000313" key="8">
    <source>
        <dbReference type="EMBL" id="SEH10335.1"/>
    </source>
</evidence>
<dbReference type="GO" id="GO:0019843">
    <property type="term" value="F:rRNA binding"/>
    <property type="evidence" value="ECO:0007669"/>
    <property type="project" value="UniProtKB-KW"/>
</dbReference>
<dbReference type="PRINTS" id="PR01249">
    <property type="entry name" value="RIBOSOMALL31"/>
</dbReference>
<sequence length="74" mass="8434">MKAGIHPEYGPAHVRCTCGNEFWTRSTKSEIHVEICSNCHPFYTGKQKLVDTGGRVERFRRKVARSRAAQAKSR</sequence>
<evidence type="ECO:0000256" key="7">
    <source>
        <dbReference type="HAMAP-Rule" id="MF_00501"/>
    </source>
</evidence>
<proteinExistence type="inferred from homology"/>
<dbReference type="HAMAP" id="MF_00501">
    <property type="entry name" value="Ribosomal_bL31_1"/>
    <property type="match status" value="1"/>
</dbReference>
<dbReference type="PROSITE" id="PS01143">
    <property type="entry name" value="RIBOSOMAL_L31"/>
    <property type="match status" value="1"/>
</dbReference>
<keyword evidence="9" id="KW-1185">Reference proteome</keyword>
<evidence type="ECO:0000256" key="2">
    <source>
        <dbReference type="ARBA" id="ARBA00022730"/>
    </source>
</evidence>
<keyword evidence="5 7" id="KW-0687">Ribonucleoprotein</keyword>
<dbReference type="InterPro" id="IPR034704">
    <property type="entry name" value="Ribosomal_bL28/bL31-like_sf"/>
</dbReference>
<dbReference type="InterPro" id="IPR002150">
    <property type="entry name" value="Ribosomal_bL31"/>
</dbReference>
<organism evidence="8 9">
    <name type="scientific">Thermoleophilum album</name>
    <dbReference type="NCBI Taxonomy" id="29539"/>
    <lineage>
        <taxon>Bacteria</taxon>
        <taxon>Bacillati</taxon>
        <taxon>Actinomycetota</taxon>
        <taxon>Thermoleophilia</taxon>
        <taxon>Thermoleophilales</taxon>
        <taxon>Thermoleophilaceae</taxon>
        <taxon>Thermoleophilum</taxon>
    </lineage>
</organism>
<evidence type="ECO:0000256" key="5">
    <source>
        <dbReference type="ARBA" id="ARBA00023274"/>
    </source>
</evidence>
<comment type="similarity">
    <text evidence="1 7">Belongs to the bacterial ribosomal protein bL31 family. Type A subfamily.</text>
</comment>
<keyword evidence="7" id="KW-0862">Zinc</keyword>
<evidence type="ECO:0000256" key="1">
    <source>
        <dbReference type="ARBA" id="ARBA00009296"/>
    </source>
</evidence>
<evidence type="ECO:0000256" key="4">
    <source>
        <dbReference type="ARBA" id="ARBA00022980"/>
    </source>
</evidence>
<keyword evidence="4 7" id="KW-0689">Ribosomal protein</keyword>
<dbReference type="InterPro" id="IPR042105">
    <property type="entry name" value="Ribosomal_bL31_sf"/>
</dbReference>
<dbReference type="PANTHER" id="PTHR33280">
    <property type="entry name" value="50S RIBOSOMAL PROTEIN L31, CHLOROPLASTIC"/>
    <property type="match status" value="1"/>
</dbReference>
<dbReference type="GO" id="GO:1990904">
    <property type="term" value="C:ribonucleoprotein complex"/>
    <property type="evidence" value="ECO:0007669"/>
    <property type="project" value="UniProtKB-KW"/>
</dbReference>
<comment type="cofactor">
    <cofactor evidence="7">
        <name>Zn(2+)</name>
        <dbReference type="ChEBI" id="CHEBI:29105"/>
    </cofactor>
    <text evidence="7">Binds 1 zinc ion per subunit.</text>
</comment>
<evidence type="ECO:0000313" key="9">
    <source>
        <dbReference type="Proteomes" id="UP000222056"/>
    </source>
</evidence>
<feature type="binding site" evidence="7">
    <location>
        <position position="36"/>
    </location>
    <ligand>
        <name>Zn(2+)</name>
        <dbReference type="ChEBI" id="CHEBI:29105"/>
    </ligand>
</feature>
<evidence type="ECO:0000256" key="3">
    <source>
        <dbReference type="ARBA" id="ARBA00022884"/>
    </source>
</evidence>
<dbReference type="Gene3D" id="4.10.830.30">
    <property type="entry name" value="Ribosomal protein L31"/>
    <property type="match status" value="1"/>
</dbReference>
<dbReference type="Proteomes" id="UP000222056">
    <property type="component" value="Unassembled WGS sequence"/>
</dbReference>
<dbReference type="NCBIfam" id="NF000612">
    <property type="entry name" value="PRK00019.1"/>
    <property type="match status" value="1"/>
</dbReference>
<dbReference type="AlphaFoldDB" id="A0A1H6FKH4"/>
<evidence type="ECO:0000256" key="6">
    <source>
        <dbReference type="ARBA" id="ARBA00035687"/>
    </source>
</evidence>
<accession>A0A1H6FKH4</accession>
<dbReference type="PANTHER" id="PTHR33280:SF6">
    <property type="entry name" value="LARGE RIBOSOMAL SUBUNIT PROTEIN BL31A"/>
    <property type="match status" value="1"/>
</dbReference>
<reference evidence="9" key="1">
    <citation type="submission" date="2016-10" db="EMBL/GenBank/DDBJ databases">
        <authorList>
            <person name="Varghese N."/>
            <person name="Submissions S."/>
        </authorList>
    </citation>
    <scope>NUCLEOTIDE SEQUENCE [LARGE SCALE GENOMIC DNA]</scope>
    <source>
        <strain evidence="9">ATCC 35263</strain>
    </source>
</reference>
<feature type="binding site" evidence="7">
    <location>
        <position position="39"/>
    </location>
    <ligand>
        <name>Zn(2+)</name>
        <dbReference type="ChEBI" id="CHEBI:29105"/>
    </ligand>
</feature>
<feature type="binding site" evidence="7">
    <location>
        <position position="18"/>
    </location>
    <ligand>
        <name>Zn(2+)</name>
        <dbReference type="ChEBI" id="CHEBI:29105"/>
    </ligand>
</feature>
<keyword evidence="3 7" id="KW-0694">RNA-binding</keyword>
<dbReference type="RefSeq" id="WP_093115384.1">
    <property type="nucleotide sequence ID" value="NZ_CP066171.1"/>
</dbReference>
<dbReference type="GO" id="GO:0046872">
    <property type="term" value="F:metal ion binding"/>
    <property type="evidence" value="ECO:0007669"/>
    <property type="project" value="UniProtKB-KW"/>
</dbReference>
<dbReference type="EMBL" id="FNWJ01000001">
    <property type="protein sequence ID" value="SEH10335.1"/>
    <property type="molecule type" value="Genomic_DNA"/>
</dbReference>
<dbReference type="GO" id="GO:0006412">
    <property type="term" value="P:translation"/>
    <property type="evidence" value="ECO:0007669"/>
    <property type="project" value="UniProtKB-UniRule"/>
</dbReference>
<gene>
    <name evidence="7" type="primary">rpmE</name>
    <name evidence="8" type="ORF">SAMN02745716_0184</name>
</gene>
<dbReference type="STRING" id="29539.SAMN02745716_0184"/>
<dbReference type="Pfam" id="PF01197">
    <property type="entry name" value="Ribosomal_L31"/>
    <property type="match status" value="1"/>
</dbReference>
<keyword evidence="2 7" id="KW-0699">rRNA-binding</keyword>
<feature type="binding site" evidence="7">
    <location>
        <position position="16"/>
    </location>
    <ligand>
        <name>Zn(2+)</name>
        <dbReference type="ChEBI" id="CHEBI:29105"/>
    </ligand>
</feature>
<protein>
    <recommendedName>
        <fullName evidence="6 7">Large ribosomal subunit protein bL31</fullName>
    </recommendedName>
</protein>
<comment type="function">
    <text evidence="7">Binds the 23S rRNA.</text>
</comment>
<dbReference type="OrthoDB" id="9803251at2"/>
<dbReference type="NCBIfam" id="NF001809">
    <property type="entry name" value="PRK00528.1"/>
    <property type="match status" value="1"/>
</dbReference>
<dbReference type="NCBIfam" id="TIGR00105">
    <property type="entry name" value="L31"/>
    <property type="match status" value="1"/>
</dbReference>
<name>A0A1H6FKH4_THEAL</name>
<dbReference type="GO" id="GO:0005840">
    <property type="term" value="C:ribosome"/>
    <property type="evidence" value="ECO:0007669"/>
    <property type="project" value="UniProtKB-KW"/>
</dbReference>
<dbReference type="SUPFAM" id="SSF143800">
    <property type="entry name" value="L28p-like"/>
    <property type="match status" value="1"/>
</dbReference>
<comment type="subunit">
    <text evidence="7">Part of the 50S ribosomal subunit.</text>
</comment>
<dbReference type="GO" id="GO:0003735">
    <property type="term" value="F:structural constituent of ribosome"/>
    <property type="evidence" value="ECO:0007669"/>
    <property type="project" value="InterPro"/>
</dbReference>